<dbReference type="EMBL" id="CM042884">
    <property type="protein sequence ID" value="KAI4370612.1"/>
    <property type="molecule type" value="Genomic_DNA"/>
</dbReference>
<organism evidence="1 2">
    <name type="scientific">Melastoma candidum</name>
    <dbReference type="NCBI Taxonomy" id="119954"/>
    <lineage>
        <taxon>Eukaryota</taxon>
        <taxon>Viridiplantae</taxon>
        <taxon>Streptophyta</taxon>
        <taxon>Embryophyta</taxon>
        <taxon>Tracheophyta</taxon>
        <taxon>Spermatophyta</taxon>
        <taxon>Magnoliopsida</taxon>
        <taxon>eudicotyledons</taxon>
        <taxon>Gunneridae</taxon>
        <taxon>Pentapetalae</taxon>
        <taxon>rosids</taxon>
        <taxon>malvids</taxon>
        <taxon>Myrtales</taxon>
        <taxon>Melastomataceae</taxon>
        <taxon>Melastomatoideae</taxon>
        <taxon>Melastomateae</taxon>
        <taxon>Melastoma</taxon>
    </lineage>
</organism>
<reference evidence="2" key="1">
    <citation type="journal article" date="2023" name="Front. Plant Sci.">
        <title>Chromosomal-level genome assembly of Melastoma candidum provides insights into trichome evolution.</title>
        <authorList>
            <person name="Zhong Y."/>
            <person name="Wu W."/>
            <person name="Sun C."/>
            <person name="Zou P."/>
            <person name="Liu Y."/>
            <person name="Dai S."/>
            <person name="Zhou R."/>
        </authorList>
    </citation>
    <scope>NUCLEOTIDE SEQUENCE [LARGE SCALE GENOMIC DNA]</scope>
</reference>
<evidence type="ECO:0000313" key="2">
    <source>
        <dbReference type="Proteomes" id="UP001057402"/>
    </source>
</evidence>
<protein>
    <submittedName>
        <fullName evidence="1">Uncharacterized protein</fullName>
    </submittedName>
</protein>
<keyword evidence="2" id="KW-1185">Reference proteome</keyword>
<name>A0ACB9R3N5_9MYRT</name>
<gene>
    <name evidence="1" type="ORF">MLD38_018947</name>
</gene>
<sequence>MLSPRSPRDGGTPSPHHHHNNVNNNNNPLRLPSPHHLHFQSTVSLQKLRRFNWLILIFRIASFCFCLTASIFTATNYTKSGSPNWYDFEAFRYVFAANAIVAVYSLFEMGVSVWEIYGNSTLFPETFQLWFDFGHDQVFAYILMSAESTGTALARTMRNSEECSAAGSFCVQSDIAISLGFAGFLFLGLSSLLSGFRVACFLITGSRLHL</sequence>
<accession>A0ACB9R3N5</accession>
<proteinExistence type="predicted"/>
<dbReference type="Proteomes" id="UP001057402">
    <property type="component" value="Chromosome 5"/>
</dbReference>
<evidence type="ECO:0000313" key="1">
    <source>
        <dbReference type="EMBL" id="KAI4370612.1"/>
    </source>
</evidence>
<comment type="caution">
    <text evidence="1">The sequence shown here is derived from an EMBL/GenBank/DDBJ whole genome shotgun (WGS) entry which is preliminary data.</text>
</comment>